<dbReference type="EMBL" id="JANBVB010001133">
    <property type="protein sequence ID" value="KAJ2890994.1"/>
    <property type="molecule type" value="Genomic_DNA"/>
</dbReference>
<dbReference type="Proteomes" id="UP001139981">
    <property type="component" value="Unassembled WGS sequence"/>
</dbReference>
<comment type="caution">
    <text evidence="1">The sequence shown here is derived from an EMBL/GenBank/DDBJ whole genome shotgun (WGS) entry which is preliminary data.</text>
</comment>
<accession>A0ACC1M1B4</accession>
<reference evidence="1" key="1">
    <citation type="submission" date="2022-07" db="EMBL/GenBank/DDBJ databases">
        <title>Phylogenomic reconstructions and comparative analyses of Kickxellomycotina fungi.</title>
        <authorList>
            <person name="Reynolds N.K."/>
            <person name="Stajich J.E."/>
            <person name="Barry K."/>
            <person name="Grigoriev I.V."/>
            <person name="Crous P."/>
            <person name="Smith M.E."/>
        </authorList>
    </citation>
    <scope>NUCLEOTIDE SEQUENCE</scope>
    <source>
        <strain evidence="1">CBS 190363</strain>
    </source>
</reference>
<organism evidence="1 2">
    <name type="scientific">Coemansia aciculifera</name>
    <dbReference type="NCBI Taxonomy" id="417176"/>
    <lineage>
        <taxon>Eukaryota</taxon>
        <taxon>Fungi</taxon>
        <taxon>Fungi incertae sedis</taxon>
        <taxon>Zoopagomycota</taxon>
        <taxon>Kickxellomycotina</taxon>
        <taxon>Kickxellomycetes</taxon>
        <taxon>Kickxellales</taxon>
        <taxon>Kickxellaceae</taxon>
        <taxon>Coemansia</taxon>
    </lineage>
</organism>
<proteinExistence type="predicted"/>
<name>A0ACC1M1B4_9FUNG</name>
<evidence type="ECO:0000313" key="2">
    <source>
        <dbReference type="Proteomes" id="UP001139981"/>
    </source>
</evidence>
<keyword evidence="2" id="KW-1185">Reference proteome</keyword>
<evidence type="ECO:0000313" key="1">
    <source>
        <dbReference type="EMBL" id="KAJ2890994.1"/>
    </source>
</evidence>
<sequence>MSAKIYIVGDEPQSKEYDSLPLPTTTGDAASSSASSGMRILYLLRFINPLFYARLVQAYILTVLESYSAASRRGNTPRITGGDGNTSQGQSEVARCTTVDKCFMADSPECGYSHRLGLDGTYHLGSSIAQGLAPLSDVNLHHPETKDNNSEPVAEHAVALDASAPSPNVTTVPAVTSATDQSDKTDDVAETKQTRKAKRGKSKGKGKGKAT</sequence>
<gene>
    <name evidence="1" type="ORF">IWW38_003826</name>
</gene>
<protein>
    <submittedName>
        <fullName evidence="1">Uncharacterized protein</fullName>
    </submittedName>
</protein>